<dbReference type="AlphaFoldDB" id="L7KIP1"/>
<keyword evidence="2" id="KW-1185">Reference proteome</keyword>
<evidence type="ECO:0008006" key="3">
    <source>
        <dbReference type="Google" id="ProtNLM"/>
    </source>
</evidence>
<name>L7KIP1_9ACTN</name>
<dbReference type="STRING" id="1220583.GOACH_07_00390"/>
<gene>
    <name evidence="1" type="ORF">GOACH_07_00390</name>
</gene>
<proteinExistence type="predicted"/>
<comment type="caution">
    <text evidence="1">The sequence shown here is derived from an EMBL/GenBank/DDBJ whole genome shotgun (WGS) entry which is preliminary data.</text>
</comment>
<dbReference type="NCBIfam" id="NF047352">
    <property type="entry name" value="P_loop_sacsin"/>
    <property type="match status" value="1"/>
</dbReference>
<dbReference type="EMBL" id="BANR01000007">
    <property type="protein sequence ID" value="GAC48755.1"/>
    <property type="molecule type" value="Genomic_DNA"/>
</dbReference>
<evidence type="ECO:0000313" key="1">
    <source>
        <dbReference type="EMBL" id="GAC48755.1"/>
    </source>
</evidence>
<dbReference type="RefSeq" id="WP_005174273.1">
    <property type="nucleotide sequence ID" value="NZ_BANR01000007.1"/>
</dbReference>
<dbReference type="eggNOG" id="COG3225">
    <property type="taxonomic scope" value="Bacteria"/>
</dbReference>
<evidence type="ECO:0000313" key="2">
    <source>
        <dbReference type="Proteomes" id="UP000010988"/>
    </source>
</evidence>
<dbReference type="InterPro" id="IPR036890">
    <property type="entry name" value="HATPase_C_sf"/>
</dbReference>
<protein>
    <recommendedName>
        <fullName evidence="3">ATP-binding protein</fullName>
    </recommendedName>
</protein>
<organism evidence="1 2">
    <name type="scientific">Gordonia aichiensis NBRC 108223</name>
    <dbReference type="NCBI Taxonomy" id="1220583"/>
    <lineage>
        <taxon>Bacteria</taxon>
        <taxon>Bacillati</taxon>
        <taxon>Actinomycetota</taxon>
        <taxon>Actinomycetes</taxon>
        <taxon>Mycobacteriales</taxon>
        <taxon>Gordoniaceae</taxon>
        <taxon>Gordonia</taxon>
    </lineage>
</organism>
<dbReference type="Proteomes" id="UP000010988">
    <property type="component" value="Unassembled WGS sequence"/>
</dbReference>
<accession>L7KIP1</accession>
<dbReference type="SUPFAM" id="SSF55874">
    <property type="entry name" value="ATPase domain of HSP90 chaperone/DNA topoisomerase II/histidine kinase"/>
    <property type="match status" value="1"/>
</dbReference>
<reference evidence="1 2" key="1">
    <citation type="submission" date="2012-12" db="EMBL/GenBank/DDBJ databases">
        <title>Whole genome shotgun sequence of Gordonia aichiensis NBRC 108223.</title>
        <authorList>
            <person name="Isaki-Nakamura S."/>
            <person name="Hosoyama A."/>
            <person name="Tsuchikane K."/>
            <person name="Ando Y."/>
            <person name="Baba S."/>
            <person name="Ohji S."/>
            <person name="Hamada M."/>
            <person name="Tamura T."/>
            <person name="Yamazoe A."/>
            <person name="Yamazaki S."/>
            <person name="Fujita N."/>
        </authorList>
    </citation>
    <scope>NUCLEOTIDE SEQUENCE [LARGE SCALE GENOMIC DNA]</scope>
    <source>
        <strain evidence="1 2">NBRC 108223</strain>
    </source>
</reference>
<sequence>MTLDAWRSSPTRLIEDSNAEDDLVTVGYRDRLFTELAVNGADAAAAAGSRARVAVWLDDRQLHVANTGAPLSVDGVRSLVALRASAKSDDAAGAGVIGRYGVGFTATATVAESVEIRSTSGAIRFDRAATVAAVRDAGVSHRDDSSVPLLRLAWPIDTPPPDGFDTDVVMALTPDVDAAALLADSAEQAADLLLSLESLDSIRVADREFRIERQEVESSDVGPGSTVRRLRVVVDAVGEQRVDASWIEVTHTDGVVVNRWLAPEVAGTVVREPRRGVLYAPTATDIKLGLPARIITSLPPTPDRRHLSPDADIAAAAAGYADLLRVVEPSDRLGLLPTSHRMASLDDARLTEAILDELRDASWLPAADGPDLVPSRAVVLPGLTDELAEVLGDLFADLVHPDLSTPTSLAALEQVGVTSIGLAALADRLVGVDRPAAWWRRLYAALMPLVPTSREVEELSALPVPRADGRMNIGARGLFVVAVPRALSWIRTVDPDADHPLLERLGTQRLSVSDALRDDALLALVDDTADEPSSELLDEVVELLATDPDAAVPDWLSRLPLPSGGEWRAADELLLPDAPLLSVLVDDHPFGIVDDDLVARVGVDLLRRIGVGWGFTIISDEFPTGPDHDLPDEETWWDGLDDVPEILTAVRDLDLVDDARWPDALTLLAQDESLRPALADRDGYTAWWLRHHAQVGGHRLGWYRAPSDTVLAGVRDVLDHPHADALGAALGGGEPESAADADILLHNLADPARDISAGVAATTYAAVVRACRRGIVEPMDLAVPDRVRAVSGRAVDDAVVIDRPWHVQVVDVDAMVVLPSDTQDLAADAALLADILDLPTSSEVLATEVADAGVASTEAGTEAVLFTAATGRTIAAGEVRVHDDLRIAVTRDGDDQHSAEFSVDWWIDERGVTHLQRRARSGRRRSRG</sequence>